<evidence type="ECO:0000256" key="2">
    <source>
        <dbReference type="ARBA" id="ARBA00022614"/>
    </source>
</evidence>
<accession>C5YXZ2</accession>
<dbReference type="InterPro" id="IPR013210">
    <property type="entry name" value="LRR_N_plant-typ"/>
</dbReference>
<dbReference type="FunCoup" id="C5YXZ2">
    <property type="interactions" value="1"/>
</dbReference>
<proteinExistence type="inferred from homology"/>
<reference evidence="6 7" key="1">
    <citation type="journal article" date="2009" name="Nature">
        <title>The Sorghum bicolor genome and the diversification of grasses.</title>
        <authorList>
            <person name="Paterson A.H."/>
            <person name="Bowers J.E."/>
            <person name="Bruggmann R."/>
            <person name="Dubchak I."/>
            <person name="Grimwood J."/>
            <person name="Gundlach H."/>
            <person name="Haberer G."/>
            <person name="Hellsten U."/>
            <person name="Mitros T."/>
            <person name="Poliakov A."/>
            <person name="Schmutz J."/>
            <person name="Spannagl M."/>
            <person name="Tang H."/>
            <person name="Wang X."/>
            <person name="Wicker T."/>
            <person name="Bharti A.K."/>
            <person name="Chapman J."/>
            <person name="Feltus F.A."/>
            <person name="Gowik U."/>
            <person name="Grigoriev I.V."/>
            <person name="Lyons E."/>
            <person name="Maher C.A."/>
            <person name="Martis M."/>
            <person name="Narechania A."/>
            <person name="Otillar R.P."/>
            <person name="Penning B.W."/>
            <person name="Salamov A.A."/>
            <person name="Wang Y."/>
            <person name="Zhang L."/>
            <person name="Carpita N.C."/>
            <person name="Freeling M."/>
            <person name="Gingle A.R."/>
            <person name="Hash C.T."/>
            <person name="Keller B."/>
            <person name="Klein P."/>
            <person name="Kresovich S."/>
            <person name="McCann M.C."/>
            <person name="Ming R."/>
            <person name="Peterson D.G."/>
            <person name="Mehboob-ur-Rahman"/>
            <person name="Ware D."/>
            <person name="Westhoff P."/>
            <person name="Mayer K.F."/>
            <person name="Messing J."/>
            <person name="Rokhsar D.S."/>
        </authorList>
    </citation>
    <scope>NUCLEOTIDE SEQUENCE [LARGE SCALE GENOMIC DNA]</scope>
    <source>
        <strain evidence="7">cv. BTx623</strain>
    </source>
</reference>
<evidence type="ECO:0000313" key="7">
    <source>
        <dbReference type="Proteomes" id="UP000000768"/>
    </source>
</evidence>
<keyword evidence="7" id="KW-1185">Reference proteome</keyword>
<gene>
    <name evidence="6" type="ORF">SORBI_3009G002400</name>
</gene>
<evidence type="ECO:0000256" key="1">
    <source>
        <dbReference type="ARBA" id="ARBA00004196"/>
    </source>
</evidence>
<evidence type="ECO:0000256" key="3">
    <source>
        <dbReference type="ARBA" id="ARBA00022737"/>
    </source>
</evidence>
<dbReference type="Pfam" id="PF08263">
    <property type="entry name" value="LRRNT_2"/>
    <property type="match status" value="1"/>
</dbReference>
<evidence type="ECO:0000259" key="5">
    <source>
        <dbReference type="Pfam" id="PF08263"/>
    </source>
</evidence>
<evidence type="ECO:0000313" key="6">
    <source>
        <dbReference type="EMBL" id="EES17527.2"/>
    </source>
</evidence>
<dbReference type="Pfam" id="PF13855">
    <property type="entry name" value="LRR_8"/>
    <property type="match status" value="1"/>
</dbReference>
<dbReference type="InterPro" id="IPR051848">
    <property type="entry name" value="PGIP"/>
</dbReference>
<dbReference type="KEGG" id="sbi:8065282"/>
<dbReference type="OMA" id="KLRRICI"/>
<feature type="domain" description="Leucine-rich repeat-containing N-terminal plant-type" evidence="5">
    <location>
        <begin position="45"/>
        <end position="82"/>
    </location>
</feature>
<evidence type="ECO:0000256" key="4">
    <source>
        <dbReference type="ARBA" id="ARBA00038043"/>
    </source>
</evidence>
<dbReference type="FunFam" id="3.80.10.10:FF:000348">
    <property type="entry name" value="Polygalacturonase inhibitor 1"/>
    <property type="match status" value="1"/>
</dbReference>
<organism evidence="6 7">
    <name type="scientific">Sorghum bicolor</name>
    <name type="common">Sorghum</name>
    <name type="synonym">Sorghum vulgare</name>
    <dbReference type="NCBI Taxonomy" id="4558"/>
    <lineage>
        <taxon>Eukaryota</taxon>
        <taxon>Viridiplantae</taxon>
        <taxon>Streptophyta</taxon>
        <taxon>Embryophyta</taxon>
        <taxon>Tracheophyta</taxon>
        <taxon>Spermatophyta</taxon>
        <taxon>Magnoliopsida</taxon>
        <taxon>Liliopsida</taxon>
        <taxon>Poales</taxon>
        <taxon>Poaceae</taxon>
        <taxon>PACMAD clade</taxon>
        <taxon>Panicoideae</taxon>
        <taxon>Andropogonodae</taxon>
        <taxon>Andropogoneae</taxon>
        <taxon>Sorghinae</taxon>
        <taxon>Sorghum</taxon>
    </lineage>
</organism>
<dbReference type="HOGENOM" id="CLU_000288_18_22_1"/>
<dbReference type="eggNOG" id="ENOG502QRQP">
    <property type="taxonomic scope" value="Eukaryota"/>
</dbReference>
<dbReference type="AlphaFoldDB" id="C5YXZ2"/>
<dbReference type="OrthoDB" id="676979at2759"/>
<dbReference type="Proteomes" id="UP000000768">
    <property type="component" value="Chromosome 9"/>
</dbReference>
<dbReference type="Gramene" id="EES17527">
    <property type="protein sequence ID" value="EES17527"/>
    <property type="gene ID" value="SORBI_3009G002400"/>
</dbReference>
<dbReference type="InterPro" id="IPR032675">
    <property type="entry name" value="LRR_dom_sf"/>
</dbReference>
<dbReference type="PANTHER" id="PTHR48059:SF2">
    <property type="entry name" value="LEUCINE-RICH REPEAT-CONTAINING N-TERMINAL PLANT-TYPE DOMAIN-CONTAINING PROTEIN"/>
    <property type="match status" value="1"/>
</dbReference>
<sequence>MAAAASSSSQQQIRPLVGAAAFLAVWCLVVGTARSSSSMQMQCHEEDQEALLAVNSALGSPYHFASWTPDTFCCDWYDVDCDNTTGRVVGLTVLGDGNLTGAIPDAIANLTNLRTLVLRHLPGLTGNIPDSLALLSNLSQLTISSTGVSGPVPEFLSQLTELTMLDLSFNSFEGTIPASLADLPSLSTIDLSRNRLSGPVPSLLLTKCCTDDQQAAYLRLSHNNFSGAIPAGFAAVSFAHLDLSRNAFTGDASGVLGKGKPLQHLDLSRNGFAFSLTAVELPEQLSYMDLSHNAIRGRIPAQVADLAGLQLFNVSYNKMCGVVPTGGNMDKFDAYSYQHNKCLCGTPLPSCGHPLTTSHKIDTRGLRLSHVTSAHKPSDDVATYLVDFSTLQC</sequence>
<comment type="similarity">
    <text evidence="4">Belongs to the polygalacturonase-inhibiting protein family.</text>
</comment>
<dbReference type="PRINTS" id="PR00019">
    <property type="entry name" value="LEURICHRPT"/>
</dbReference>
<reference evidence="7" key="2">
    <citation type="journal article" date="2018" name="Plant J.">
        <title>The Sorghum bicolor reference genome: improved assembly, gene annotations, a transcriptome atlas, and signatures of genome organization.</title>
        <authorList>
            <person name="McCormick R.F."/>
            <person name="Truong S.K."/>
            <person name="Sreedasyam A."/>
            <person name="Jenkins J."/>
            <person name="Shu S."/>
            <person name="Sims D."/>
            <person name="Kennedy M."/>
            <person name="Amirebrahimi M."/>
            <person name="Weers B.D."/>
            <person name="McKinley B."/>
            <person name="Mattison A."/>
            <person name="Morishige D.T."/>
            <person name="Grimwood J."/>
            <person name="Schmutz J."/>
            <person name="Mullet J.E."/>
        </authorList>
    </citation>
    <scope>NUCLEOTIDE SEQUENCE [LARGE SCALE GENOMIC DNA]</scope>
    <source>
        <strain evidence="7">cv. BTx623</strain>
    </source>
</reference>
<dbReference type="STRING" id="4558.C5YXZ2"/>
<name>C5YXZ2_SORBI</name>
<comment type="subcellular location">
    <subcellularLocation>
        <location evidence="1">Cell envelope</location>
    </subcellularLocation>
</comment>
<dbReference type="Pfam" id="PF00560">
    <property type="entry name" value="LRR_1"/>
    <property type="match status" value="1"/>
</dbReference>
<dbReference type="InterPro" id="IPR001611">
    <property type="entry name" value="Leu-rich_rpt"/>
</dbReference>
<dbReference type="EMBL" id="CM000768">
    <property type="protein sequence ID" value="EES17527.2"/>
    <property type="molecule type" value="Genomic_DNA"/>
</dbReference>
<protein>
    <recommendedName>
        <fullName evidence="5">Leucine-rich repeat-containing N-terminal plant-type domain-containing protein</fullName>
    </recommendedName>
</protein>
<dbReference type="Gene3D" id="3.80.10.10">
    <property type="entry name" value="Ribonuclease Inhibitor"/>
    <property type="match status" value="1"/>
</dbReference>
<keyword evidence="2" id="KW-0433">Leucine-rich repeat</keyword>
<keyword evidence="3" id="KW-0677">Repeat</keyword>
<dbReference type="InParanoid" id="C5YXZ2"/>
<dbReference type="PANTHER" id="PTHR48059">
    <property type="entry name" value="POLYGALACTURONASE INHIBITOR 1"/>
    <property type="match status" value="1"/>
</dbReference>
<dbReference type="SUPFAM" id="SSF52058">
    <property type="entry name" value="L domain-like"/>
    <property type="match status" value="1"/>
</dbReference>